<gene>
    <name evidence="2" type="ORF">GCM10009765_06660</name>
</gene>
<dbReference type="RefSeq" id="WP_344306997.1">
    <property type="nucleotide sequence ID" value="NZ_BAAANY010000002.1"/>
</dbReference>
<sequence>MTSLPATAQFTEGVGLLERAVSYALGAVRMVTDESLSWPTPCRPWDLRTLVRHLNDSLSALTTGIDEGRIDGEPDEGSVADPLAAFRWRASRLMGGWATTPGDGGVIEISSVGLTACVVAVAGSVEIAVHGWDIAQATGRPRPIPRALATELLEVAPLLVADGDRPGLFGPRVWVTGPAAASDRLVAYLGRQP</sequence>
<dbReference type="NCBIfam" id="TIGR03083">
    <property type="entry name" value="maleylpyruvate isomerase family mycothiol-dependent enzyme"/>
    <property type="match status" value="1"/>
</dbReference>
<dbReference type="Proteomes" id="UP001500618">
    <property type="component" value="Unassembled WGS sequence"/>
</dbReference>
<dbReference type="EMBL" id="BAAANY010000002">
    <property type="protein sequence ID" value="GAA1659952.1"/>
    <property type="molecule type" value="Genomic_DNA"/>
</dbReference>
<dbReference type="InterPro" id="IPR034660">
    <property type="entry name" value="DinB/YfiT-like"/>
</dbReference>
<dbReference type="InterPro" id="IPR017517">
    <property type="entry name" value="Maleyloyr_isom"/>
</dbReference>
<evidence type="ECO:0000313" key="3">
    <source>
        <dbReference type="Proteomes" id="UP001500618"/>
    </source>
</evidence>
<comment type="caution">
    <text evidence="2">The sequence shown here is derived from an EMBL/GenBank/DDBJ whole genome shotgun (WGS) entry which is preliminary data.</text>
</comment>
<evidence type="ECO:0000259" key="1">
    <source>
        <dbReference type="Pfam" id="PF11716"/>
    </source>
</evidence>
<evidence type="ECO:0000313" key="2">
    <source>
        <dbReference type="EMBL" id="GAA1659952.1"/>
    </source>
</evidence>
<dbReference type="Pfam" id="PF11716">
    <property type="entry name" value="MDMPI_N"/>
    <property type="match status" value="1"/>
</dbReference>
<dbReference type="InterPro" id="IPR017520">
    <property type="entry name" value="CHP03086"/>
</dbReference>
<dbReference type="NCBIfam" id="TIGR03086">
    <property type="entry name" value="TIGR03086 family metal-binding protein"/>
    <property type="match status" value="1"/>
</dbReference>
<reference evidence="2 3" key="1">
    <citation type="journal article" date="2019" name="Int. J. Syst. Evol. Microbiol.">
        <title>The Global Catalogue of Microorganisms (GCM) 10K type strain sequencing project: providing services to taxonomists for standard genome sequencing and annotation.</title>
        <authorList>
            <consortium name="The Broad Institute Genomics Platform"/>
            <consortium name="The Broad Institute Genome Sequencing Center for Infectious Disease"/>
            <person name="Wu L."/>
            <person name="Ma J."/>
        </authorList>
    </citation>
    <scope>NUCLEOTIDE SEQUENCE [LARGE SCALE GENOMIC DNA]</scope>
    <source>
        <strain evidence="2 3">JCM 14718</strain>
    </source>
</reference>
<dbReference type="InterPro" id="IPR024344">
    <property type="entry name" value="MDMPI_metal-binding"/>
</dbReference>
<name>A0ABN2FVU6_9ACTN</name>
<keyword evidence="3" id="KW-1185">Reference proteome</keyword>
<organism evidence="2 3">
    <name type="scientific">Fodinicola feengrottensis</name>
    <dbReference type="NCBI Taxonomy" id="435914"/>
    <lineage>
        <taxon>Bacteria</taxon>
        <taxon>Bacillati</taxon>
        <taxon>Actinomycetota</taxon>
        <taxon>Actinomycetes</taxon>
        <taxon>Mycobacteriales</taxon>
        <taxon>Fodinicola</taxon>
    </lineage>
</organism>
<proteinExistence type="predicted"/>
<dbReference type="Gene3D" id="1.20.120.450">
    <property type="entry name" value="dinb family like domain"/>
    <property type="match status" value="1"/>
</dbReference>
<accession>A0ABN2FVU6</accession>
<feature type="domain" description="Mycothiol-dependent maleylpyruvate isomerase metal-binding" evidence="1">
    <location>
        <begin position="22"/>
        <end position="135"/>
    </location>
</feature>
<dbReference type="SUPFAM" id="SSF109854">
    <property type="entry name" value="DinB/YfiT-like putative metalloenzymes"/>
    <property type="match status" value="1"/>
</dbReference>
<protein>
    <submittedName>
        <fullName evidence="2">TIGR03086 family metal-binding protein</fullName>
    </submittedName>
</protein>